<dbReference type="SUPFAM" id="SSF50249">
    <property type="entry name" value="Nucleic acid-binding proteins"/>
    <property type="match status" value="1"/>
</dbReference>
<dbReference type="PROSITE" id="PS00333">
    <property type="entry name" value="DNA_LIGASE_A2"/>
    <property type="match status" value="1"/>
</dbReference>
<dbReference type="EC" id="6.5.1.1" evidence="1"/>
<dbReference type="Gene3D" id="3.30.470.30">
    <property type="entry name" value="DNA ligase/mRNA capping enzyme"/>
    <property type="match status" value="1"/>
</dbReference>
<dbReference type="Pfam" id="PF21686">
    <property type="entry name" value="LigD_Prim-Pol"/>
    <property type="match status" value="1"/>
</dbReference>
<dbReference type="PANTHER" id="PTHR42705">
    <property type="entry name" value="BIFUNCTIONAL NON-HOMOLOGOUS END JOINING PROTEIN LIGD"/>
    <property type="match status" value="1"/>
</dbReference>
<dbReference type="AlphaFoldDB" id="A0A6J4KMS0"/>
<dbReference type="InterPro" id="IPR012340">
    <property type="entry name" value="NA-bd_OB-fold"/>
</dbReference>
<dbReference type="GO" id="GO:0003910">
    <property type="term" value="F:DNA ligase (ATP) activity"/>
    <property type="evidence" value="ECO:0007669"/>
    <property type="project" value="UniProtKB-EC"/>
</dbReference>
<organism evidence="5">
    <name type="scientific">uncultured Gemmatimonadota bacterium</name>
    <dbReference type="NCBI Taxonomy" id="203437"/>
    <lineage>
        <taxon>Bacteria</taxon>
        <taxon>Pseudomonadati</taxon>
        <taxon>Gemmatimonadota</taxon>
        <taxon>environmental samples</taxon>
    </lineage>
</organism>
<dbReference type="InterPro" id="IPR012309">
    <property type="entry name" value="DNA_ligase_ATP-dep_C"/>
</dbReference>
<comment type="catalytic activity">
    <reaction evidence="3">
        <text>ATP + (deoxyribonucleotide)n-3'-hydroxyl + 5'-phospho-(deoxyribonucleotide)m = (deoxyribonucleotide)n+m + AMP + diphosphate.</text>
        <dbReference type="EC" id="6.5.1.1"/>
    </reaction>
</comment>
<reference evidence="5" key="1">
    <citation type="submission" date="2020-02" db="EMBL/GenBank/DDBJ databases">
        <authorList>
            <person name="Meier V. D."/>
        </authorList>
    </citation>
    <scope>NUCLEOTIDE SEQUENCE</scope>
    <source>
        <strain evidence="5">AVDCRST_MAG68</strain>
    </source>
</reference>
<keyword evidence="2 5" id="KW-0436">Ligase</keyword>
<evidence type="ECO:0000313" key="5">
    <source>
        <dbReference type="EMBL" id="CAA9310432.1"/>
    </source>
</evidence>
<dbReference type="Pfam" id="PF01068">
    <property type="entry name" value="DNA_ligase_A_M"/>
    <property type="match status" value="1"/>
</dbReference>
<gene>
    <name evidence="5" type="ORF">AVDCRST_MAG68-1320</name>
</gene>
<dbReference type="GO" id="GO:0006310">
    <property type="term" value="P:DNA recombination"/>
    <property type="evidence" value="ECO:0007669"/>
    <property type="project" value="InterPro"/>
</dbReference>
<feature type="domain" description="ATP-dependent DNA ligase family profile" evidence="4">
    <location>
        <begin position="36"/>
        <end position="105"/>
    </location>
</feature>
<dbReference type="InterPro" id="IPR012310">
    <property type="entry name" value="DNA_ligase_ATP-dep_cent"/>
</dbReference>
<dbReference type="PROSITE" id="PS50160">
    <property type="entry name" value="DNA_LIGASE_A3"/>
    <property type="match status" value="1"/>
</dbReference>
<dbReference type="CDD" id="cd07971">
    <property type="entry name" value="OBF_DNA_ligase_LigD"/>
    <property type="match status" value="1"/>
</dbReference>
<dbReference type="Pfam" id="PF04679">
    <property type="entry name" value="DNA_ligase_A_C"/>
    <property type="match status" value="1"/>
</dbReference>
<dbReference type="InterPro" id="IPR052171">
    <property type="entry name" value="NHEJ_LigD"/>
</dbReference>
<evidence type="ECO:0000256" key="3">
    <source>
        <dbReference type="ARBA" id="ARBA00034003"/>
    </source>
</evidence>
<dbReference type="Gene3D" id="3.90.920.10">
    <property type="entry name" value="DNA primase, PRIM domain"/>
    <property type="match status" value="1"/>
</dbReference>
<dbReference type="GO" id="GO:0005524">
    <property type="term" value="F:ATP binding"/>
    <property type="evidence" value="ECO:0007669"/>
    <property type="project" value="InterPro"/>
</dbReference>
<evidence type="ECO:0000259" key="4">
    <source>
        <dbReference type="PROSITE" id="PS50160"/>
    </source>
</evidence>
<evidence type="ECO:0000256" key="1">
    <source>
        <dbReference type="ARBA" id="ARBA00012727"/>
    </source>
</evidence>
<dbReference type="Gene3D" id="3.30.1490.70">
    <property type="match status" value="1"/>
</dbReference>
<dbReference type="EMBL" id="CADCTW010000066">
    <property type="protein sequence ID" value="CAA9310432.1"/>
    <property type="molecule type" value="Genomic_DNA"/>
</dbReference>
<accession>A0A6J4KMS0</accession>
<dbReference type="InterPro" id="IPR016059">
    <property type="entry name" value="DNA_ligase_ATP-dep_CS"/>
</dbReference>
<dbReference type="Gene3D" id="2.40.50.140">
    <property type="entry name" value="Nucleic acid-binding proteins"/>
    <property type="match status" value="1"/>
</dbReference>
<dbReference type="InterPro" id="IPR014145">
    <property type="entry name" value="LigD_pol_dom"/>
</dbReference>
<dbReference type="PANTHER" id="PTHR42705:SF2">
    <property type="entry name" value="BIFUNCTIONAL NON-HOMOLOGOUS END JOINING PROTEIN LIGD"/>
    <property type="match status" value="1"/>
</dbReference>
<evidence type="ECO:0000256" key="2">
    <source>
        <dbReference type="ARBA" id="ARBA00022598"/>
    </source>
</evidence>
<name>A0A6J4KMS0_9BACT</name>
<proteinExistence type="predicted"/>
<dbReference type="GO" id="GO:0006281">
    <property type="term" value="P:DNA repair"/>
    <property type="evidence" value="ECO:0007669"/>
    <property type="project" value="InterPro"/>
</dbReference>
<sequence>MPRPWSERRAALERVLDGRETDRVRLGATAADGGAMMEAARREQWEGVVAKRTGARYQPGVRSRDWLKVKLAPQEEFVIGGWTNPTNPARKLGAVLLGRYGGDGRLCYVGHTGKGFSERVLRSLHARLQSLERESSPFDPKPRLVQAHHWADPVLVAEIRYSEWTAAGKLRDSTFLGLRDDRTGADLLRDARTAAEGADDGGLGRIDAALREMEEGEGSGTIEVDGAMLDVAGLARPAYPGSRFTRGDLLRYYVRMSPCILPAMRDRPLAVAYFPGSPGKRPVYRQSAPPDTPAKVRVETVQVGREQKRMLVGGDLATLLFTIARGAISHDPWHARVPGVDEQDYAVLDLDPMPGASFSRVVDVARVAGEVVRDAGLQSRLKTSGRSGLHVYALLPPGTTVRAAGAVAERLAREVARRAPGLATVERSTTARPRDAVYVDHLMSRRGANVAGAYAVRATPELTVSAPLAWSELSDALDPLDFTIETMPGRVRAVGDLWAPSSA</sequence>
<dbReference type="SUPFAM" id="SSF56091">
    <property type="entry name" value="DNA ligase/mRNA capping enzyme, catalytic domain"/>
    <property type="match status" value="1"/>
</dbReference>
<protein>
    <recommendedName>
        <fullName evidence="1">DNA ligase (ATP)</fullName>
        <ecNumber evidence="1">6.5.1.1</ecNumber>
    </recommendedName>
</protein>